<dbReference type="FunFam" id="2.170.270.10:FF:000046">
    <property type="entry name" value="SET-domain containing protein lysine methyltransferase family protein"/>
    <property type="match status" value="1"/>
</dbReference>
<keyword evidence="5" id="KW-0479">Metal-binding</keyword>
<dbReference type="Pfam" id="PF10440">
    <property type="entry name" value="WIYLD"/>
    <property type="match status" value="1"/>
</dbReference>
<evidence type="ECO:0000259" key="9">
    <source>
        <dbReference type="PROSITE" id="PS50280"/>
    </source>
</evidence>
<dbReference type="SUPFAM" id="SSF82199">
    <property type="entry name" value="SET domain"/>
    <property type="match status" value="1"/>
</dbReference>
<reference evidence="11" key="1">
    <citation type="submission" date="2022-04" db="EMBL/GenBank/DDBJ databases">
        <title>Carnegiea gigantea Genome sequencing and assembly v2.</title>
        <authorList>
            <person name="Copetti D."/>
            <person name="Sanderson M.J."/>
            <person name="Burquez A."/>
            <person name="Wojciechowski M.F."/>
        </authorList>
    </citation>
    <scope>NUCLEOTIDE SEQUENCE</scope>
    <source>
        <strain evidence="11">SGP5-SGP5p</strain>
        <tissue evidence="11">Aerial part</tissue>
    </source>
</reference>
<dbReference type="Pfam" id="PF00856">
    <property type="entry name" value="SET"/>
    <property type="match status" value="1"/>
</dbReference>
<dbReference type="GO" id="GO:0005634">
    <property type="term" value="C:nucleus"/>
    <property type="evidence" value="ECO:0007669"/>
    <property type="project" value="UniProtKB-SubCell"/>
</dbReference>
<dbReference type="Gene3D" id="1.10.8.850">
    <property type="entry name" value="Histone-lysine N methyltransferase , C-terminal domain-like"/>
    <property type="match status" value="1"/>
</dbReference>
<dbReference type="PANTHER" id="PTHR46450">
    <property type="entry name" value="INACTIVE HISTONE-LYSINE N-METHYLTRANSFERASE SUVR1-RELATED"/>
    <property type="match status" value="1"/>
</dbReference>
<dbReference type="SMART" id="SM00317">
    <property type="entry name" value="SET"/>
    <property type="match status" value="1"/>
</dbReference>
<feature type="region of interest" description="Disordered" evidence="8">
    <location>
        <begin position="150"/>
        <end position="184"/>
    </location>
</feature>
<feature type="region of interest" description="Disordered" evidence="8">
    <location>
        <begin position="124"/>
        <end position="143"/>
    </location>
</feature>
<dbReference type="InterPro" id="IPR025776">
    <property type="entry name" value="SUVR4/1/2"/>
</dbReference>
<dbReference type="CDD" id="cd10538">
    <property type="entry name" value="SET_SETDB-like"/>
    <property type="match status" value="1"/>
</dbReference>
<evidence type="ECO:0000256" key="1">
    <source>
        <dbReference type="ARBA" id="ARBA00004123"/>
    </source>
</evidence>
<evidence type="ECO:0000256" key="5">
    <source>
        <dbReference type="ARBA" id="ARBA00022723"/>
    </source>
</evidence>
<evidence type="ECO:0000313" key="12">
    <source>
        <dbReference type="Proteomes" id="UP001153076"/>
    </source>
</evidence>
<comment type="subcellular location">
    <subcellularLocation>
        <location evidence="2">Chromosome</location>
    </subcellularLocation>
    <subcellularLocation>
        <location evidence="1">Nucleus</location>
    </subcellularLocation>
</comment>
<dbReference type="PANTHER" id="PTHR46450:SF24">
    <property type="entry name" value="HISTONE-LYSINE N-METHYLTRANSFERASE SUVR4"/>
    <property type="match status" value="1"/>
</dbReference>
<dbReference type="PROSITE" id="PS50867">
    <property type="entry name" value="PRE_SET"/>
    <property type="match status" value="1"/>
</dbReference>
<dbReference type="InterPro" id="IPR001214">
    <property type="entry name" value="SET_dom"/>
</dbReference>
<dbReference type="GO" id="GO:0008270">
    <property type="term" value="F:zinc ion binding"/>
    <property type="evidence" value="ECO:0007669"/>
    <property type="project" value="InterPro"/>
</dbReference>
<evidence type="ECO:0008006" key="13">
    <source>
        <dbReference type="Google" id="ProtNLM"/>
    </source>
</evidence>
<evidence type="ECO:0000256" key="3">
    <source>
        <dbReference type="ARBA" id="ARBA00022454"/>
    </source>
</evidence>
<keyword evidence="6" id="KW-0862">Zinc</keyword>
<evidence type="ECO:0000256" key="8">
    <source>
        <dbReference type="SAM" id="MobiDB-lite"/>
    </source>
</evidence>
<dbReference type="InterPro" id="IPR007728">
    <property type="entry name" value="Pre-SET_dom"/>
</dbReference>
<dbReference type="GO" id="GO:0005694">
    <property type="term" value="C:chromosome"/>
    <property type="evidence" value="ECO:0007669"/>
    <property type="project" value="UniProtKB-SubCell"/>
</dbReference>
<accession>A0A9Q1KCU7</accession>
<dbReference type="Gene3D" id="2.170.270.10">
    <property type="entry name" value="SET domain"/>
    <property type="match status" value="1"/>
</dbReference>
<evidence type="ECO:0000256" key="2">
    <source>
        <dbReference type="ARBA" id="ARBA00004286"/>
    </source>
</evidence>
<dbReference type="Pfam" id="PF05033">
    <property type="entry name" value="Pre-SET"/>
    <property type="match status" value="1"/>
</dbReference>
<organism evidence="11 12">
    <name type="scientific">Carnegiea gigantea</name>
    <dbReference type="NCBI Taxonomy" id="171969"/>
    <lineage>
        <taxon>Eukaryota</taxon>
        <taxon>Viridiplantae</taxon>
        <taxon>Streptophyta</taxon>
        <taxon>Embryophyta</taxon>
        <taxon>Tracheophyta</taxon>
        <taxon>Spermatophyta</taxon>
        <taxon>Magnoliopsida</taxon>
        <taxon>eudicotyledons</taxon>
        <taxon>Gunneridae</taxon>
        <taxon>Pentapetalae</taxon>
        <taxon>Caryophyllales</taxon>
        <taxon>Cactineae</taxon>
        <taxon>Cactaceae</taxon>
        <taxon>Cactoideae</taxon>
        <taxon>Echinocereeae</taxon>
        <taxon>Carnegiea</taxon>
    </lineage>
</organism>
<comment type="caution">
    <text evidence="11">The sequence shown here is derived from an EMBL/GenBank/DDBJ whole genome shotgun (WGS) entry which is preliminary data.</text>
</comment>
<keyword evidence="4" id="KW-0808">Transferase</keyword>
<dbReference type="PROSITE" id="PS50280">
    <property type="entry name" value="SET"/>
    <property type="match status" value="1"/>
</dbReference>
<gene>
    <name evidence="11" type="ORF">Cgig2_024899</name>
</gene>
<evidence type="ECO:0000256" key="7">
    <source>
        <dbReference type="ARBA" id="ARBA00023242"/>
    </source>
</evidence>
<feature type="domain" description="SET" evidence="9">
    <location>
        <begin position="575"/>
        <end position="709"/>
    </location>
</feature>
<keyword evidence="12" id="KW-1185">Reference proteome</keyword>
<keyword evidence="7" id="KW-0539">Nucleus</keyword>
<evidence type="ECO:0000313" key="11">
    <source>
        <dbReference type="EMBL" id="KAJ8441170.1"/>
    </source>
</evidence>
<evidence type="ECO:0000256" key="4">
    <source>
        <dbReference type="ARBA" id="ARBA00022679"/>
    </source>
</evidence>
<evidence type="ECO:0000256" key="6">
    <source>
        <dbReference type="ARBA" id="ARBA00022833"/>
    </source>
</evidence>
<name>A0A9Q1KCU7_9CARY</name>
<dbReference type="EMBL" id="JAKOGI010000174">
    <property type="protein sequence ID" value="KAJ8441170.1"/>
    <property type="molecule type" value="Genomic_DNA"/>
</dbReference>
<dbReference type="AlphaFoldDB" id="A0A9Q1KCU7"/>
<sequence>MRTYVSEFAFGPDVVNDGVYKLDGCLEDRSGQSLYNLFFKHFGVKMKKENVVNAFNAMKTLNIDRDKVKPVLKHLLKVFEGNWEFIEAENYRVLLDAIFDDKEDKEADLKRKKMVEPDVCERPQKKVQMGPEEDEASSIGDVLPSTLSNGRVEPYKTNLGNKRAEPDSCSAMNKRKEQHSSAMISTSEKLSSARASSSSCSKLPIVESGFVPADSEKVPALDHFRKASRLDARQLHISSVPFAGSTSRIHSGIPDLAEGSSSGNTFRKSSQCVDVDNVMECGSACSLQGSGCKFDIASSPTGAVKLCCVSALKKGASHAPDIDAILKAVEEKFLRSHKIVGPPFSLKKLLKEICKDFLKMTTDSTGRSLVRIPSSEVTSPESPCCRKKPPTIKNIEVSNQKKSEAETSLIMEDGMKRQPHLYVDDITKGQENVKISLVDEHGSRNPPKFFYIPKNIIYQKAIVNIALARISDEDCCSSCSGNCLSSPVPCACARTTHGEFAYTQQGILKEKFLSDCISENRLVYCQDCPIERAKNETKPEKCKGHSLRRFIKECWSKCGCNMQCGNRVVQRGITRQFQVFWTNEGKGWGLRTLEDLPKGIFVCEYVGEVVTNTELDERNKQSRVNQRHTYPVQLDADWGSESILDDDYALCLDATNYGNVARFINHRCCDANLLEIPVEVETVDHHYYHLAFFTTREVKALEELSWDYGLDFDDDSHPIKAFRCRCGSPLCRDKSRKGSRSKARAAPSSR</sequence>
<keyword evidence="3" id="KW-0158">Chromosome</keyword>
<dbReference type="PROSITE" id="PS51580">
    <property type="entry name" value="SAM_MT43_3"/>
    <property type="match status" value="1"/>
</dbReference>
<dbReference type="InterPro" id="IPR043017">
    <property type="entry name" value="WIYLD_dom_sf"/>
</dbReference>
<dbReference type="SMART" id="SM00468">
    <property type="entry name" value="PreSET"/>
    <property type="match status" value="1"/>
</dbReference>
<dbReference type="InterPro" id="IPR046341">
    <property type="entry name" value="SET_dom_sf"/>
</dbReference>
<dbReference type="Proteomes" id="UP001153076">
    <property type="component" value="Unassembled WGS sequence"/>
</dbReference>
<protein>
    <recommendedName>
        <fullName evidence="13">Histone-lysine N-methyltransferase SUVR4</fullName>
    </recommendedName>
</protein>
<dbReference type="GO" id="GO:0042054">
    <property type="term" value="F:histone methyltransferase activity"/>
    <property type="evidence" value="ECO:0007669"/>
    <property type="project" value="InterPro"/>
</dbReference>
<dbReference type="OrthoDB" id="308383at2759"/>
<proteinExistence type="predicted"/>
<feature type="domain" description="Pre-SET" evidence="10">
    <location>
        <begin position="479"/>
        <end position="572"/>
    </location>
</feature>
<evidence type="ECO:0000259" key="10">
    <source>
        <dbReference type="PROSITE" id="PS50867"/>
    </source>
</evidence>
<dbReference type="InterPro" id="IPR018848">
    <property type="entry name" value="WIYLD_domain"/>
</dbReference>